<reference evidence="2" key="2">
    <citation type="submission" date="2012-03" db="EMBL/GenBank/DDBJ databases">
        <title>The complete genome sequence of the pioneer microbe on fresh volcanic deposit, Leptospirillum ferrooxidans strain C2-3.</title>
        <authorList>
            <person name="Fujimura R."/>
            <person name="Sato Y."/>
            <person name="Nishizawa T."/>
            <person name="Nanba K."/>
            <person name="Oshima K."/>
            <person name="Hattori M."/>
            <person name="Kamijo T."/>
            <person name="Ohta H."/>
        </authorList>
    </citation>
    <scope>NUCLEOTIDE SEQUENCE [LARGE SCALE GENOMIC DNA]</scope>
    <source>
        <strain evidence="2">C2-3</strain>
    </source>
</reference>
<proteinExistence type="predicted"/>
<organism evidence="1 2">
    <name type="scientific">Leptospirillum ferrooxidans (strain C2-3)</name>
    <dbReference type="NCBI Taxonomy" id="1162668"/>
    <lineage>
        <taxon>Bacteria</taxon>
        <taxon>Pseudomonadati</taxon>
        <taxon>Nitrospirota</taxon>
        <taxon>Nitrospiria</taxon>
        <taxon>Nitrospirales</taxon>
        <taxon>Nitrospiraceae</taxon>
        <taxon>Leptospirillum</taxon>
    </lineage>
</organism>
<dbReference type="Gene3D" id="3.40.50.10610">
    <property type="entry name" value="ABC-type transport auxiliary lipoprotein component"/>
    <property type="match status" value="1"/>
</dbReference>
<protein>
    <recommendedName>
        <fullName evidence="3">Penicillin-binding protein activator LpoB</fullName>
    </recommendedName>
</protein>
<name>I0IMJ2_LEPFC</name>
<dbReference type="EMBL" id="AP012342">
    <property type="protein sequence ID" value="BAM06491.1"/>
    <property type="molecule type" value="Genomic_DNA"/>
</dbReference>
<dbReference type="RefSeq" id="WP_014448983.1">
    <property type="nucleotide sequence ID" value="NC_017094.1"/>
</dbReference>
<dbReference type="AlphaFoldDB" id="I0IMJ2"/>
<reference evidence="1 2" key="1">
    <citation type="journal article" date="2012" name="J. Bacteriol.">
        <title>Complete Genome Sequence of Leptospirillum ferrooxidans Strain C2-3, Isolated from a Fresh Volcanic Ash Deposit on the Island of Miyake, Japan.</title>
        <authorList>
            <person name="Fujimura R."/>
            <person name="Sato Y."/>
            <person name="Nishizawa T."/>
            <person name="Oshima K."/>
            <person name="Kim S.-W."/>
            <person name="Hattori M."/>
            <person name="Kamijo T."/>
            <person name="Ohta H."/>
        </authorList>
    </citation>
    <scope>NUCLEOTIDE SEQUENCE [LARGE SCALE GENOMIC DNA]</scope>
    <source>
        <strain evidence="1 2">C2-3</strain>
    </source>
</reference>
<gene>
    <name evidence="1" type="ordered locus">LFE_0776</name>
</gene>
<dbReference type="PATRIC" id="fig|1162668.3.peg.909"/>
<keyword evidence="2" id="KW-1185">Reference proteome</keyword>
<dbReference type="OrthoDB" id="5452175at2"/>
<evidence type="ECO:0000313" key="1">
    <source>
        <dbReference type="EMBL" id="BAM06491.1"/>
    </source>
</evidence>
<dbReference type="HOGENOM" id="CLU_105029_0_0_0"/>
<evidence type="ECO:0008006" key="3">
    <source>
        <dbReference type="Google" id="ProtNLM"/>
    </source>
</evidence>
<dbReference type="eggNOG" id="COG5616">
    <property type="taxonomic scope" value="Bacteria"/>
</dbReference>
<dbReference type="KEGG" id="lfc:LFE_0776"/>
<evidence type="ECO:0000313" key="2">
    <source>
        <dbReference type="Proteomes" id="UP000007382"/>
    </source>
</evidence>
<dbReference type="STRING" id="1162668.LFE_0776"/>
<accession>I0IMJ2</accession>
<dbReference type="Proteomes" id="UP000007382">
    <property type="component" value="Chromosome"/>
</dbReference>
<sequence>MGIQSLVLKGSSLVSGRFSWIVIIVLILGFSGCSSTSENHSGHLPVSNVPLSVLILPFSNLTTTPDAGKSVTTILISSLIRQNSLRVVSSESIPFEVPGGISAMNIPPGLRDRLRSMGVDMILSGSVIEYGYRSELESEPVVGLTWMMTDLASGKILWSVRASGVGSCFWGCSQTLTSLSGKLIRREVERFVRQ</sequence>